<feature type="non-terminal residue" evidence="2">
    <location>
        <position position="77"/>
    </location>
</feature>
<evidence type="ECO:0000313" key="3">
    <source>
        <dbReference type="Proteomes" id="UP001266305"/>
    </source>
</evidence>
<proteinExistence type="predicted"/>
<feature type="region of interest" description="Disordered" evidence="1">
    <location>
        <begin position="1"/>
        <end position="77"/>
    </location>
</feature>
<organism evidence="2 3">
    <name type="scientific">Saguinus oedipus</name>
    <name type="common">Cotton-top tamarin</name>
    <name type="synonym">Oedipomidas oedipus</name>
    <dbReference type="NCBI Taxonomy" id="9490"/>
    <lineage>
        <taxon>Eukaryota</taxon>
        <taxon>Metazoa</taxon>
        <taxon>Chordata</taxon>
        <taxon>Craniata</taxon>
        <taxon>Vertebrata</taxon>
        <taxon>Euteleostomi</taxon>
        <taxon>Mammalia</taxon>
        <taxon>Eutheria</taxon>
        <taxon>Euarchontoglires</taxon>
        <taxon>Primates</taxon>
        <taxon>Haplorrhini</taxon>
        <taxon>Platyrrhini</taxon>
        <taxon>Cebidae</taxon>
        <taxon>Callitrichinae</taxon>
        <taxon>Saguinus</taxon>
    </lineage>
</organism>
<name>A0ABQ9VBB8_SAGOE</name>
<feature type="compositionally biased region" description="Pro residues" evidence="1">
    <location>
        <begin position="68"/>
        <end position="77"/>
    </location>
</feature>
<sequence>SVAWSRGFSALRPGGPGPGWGACEPFNAASQRSHPSRRRRRLPPWLRRRHLTTEVTQRPLLPGFCRGPAPPGPRPAP</sequence>
<keyword evidence="3" id="KW-1185">Reference proteome</keyword>
<feature type="non-terminal residue" evidence="2">
    <location>
        <position position="1"/>
    </location>
</feature>
<evidence type="ECO:0000256" key="1">
    <source>
        <dbReference type="SAM" id="MobiDB-lite"/>
    </source>
</evidence>
<accession>A0ABQ9VBB8</accession>
<dbReference type="Proteomes" id="UP001266305">
    <property type="component" value="Unassembled WGS sequence"/>
</dbReference>
<feature type="compositionally biased region" description="Basic residues" evidence="1">
    <location>
        <begin position="34"/>
        <end position="50"/>
    </location>
</feature>
<gene>
    <name evidence="2" type="ORF">P7K49_015975</name>
</gene>
<dbReference type="EMBL" id="JASSZA010000007">
    <property type="protein sequence ID" value="KAK2106461.1"/>
    <property type="molecule type" value="Genomic_DNA"/>
</dbReference>
<comment type="caution">
    <text evidence="2">The sequence shown here is derived from an EMBL/GenBank/DDBJ whole genome shotgun (WGS) entry which is preliminary data.</text>
</comment>
<reference evidence="2 3" key="1">
    <citation type="submission" date="2023-05" db="EMBL/GenBank/DDBJ databases">
        <title>B98-5 Cell Line De Novo Hybrid Assembly: An Optical Mapping Approach.</title>
        <authorList>
            <person name="Kananen K."/>
            <person name="Auerbach J.A."/>
            <person name="Kautto E."/>
            <person name="Blachly J.S."/>
        </authorList>
    </citation>
    <scope>NUCLEOTIDE SEQUENCE [LARGE SCALE GENOMIC DNA]</scope>
    <source>
        <strain evidence="2">B95-8</strain>
        <tissue evidence="2">Cell line</tissue>
    </source>
</reference>
<evidence type="ECO:0000313" key="2">
    <source>
        <dbReference type="EMBL" id="KAK2106461.1"/>
    </source>
</evidence>
<protein>
    <submittedName>
        <fullName evidence="2">Uncharacterized protein</fullName>
    </submittedName>
</protein>